<dbReference type="Pfam" id="PF13400">
    <property type="entry name" value="Tad"/>
    <property type="match status" value="1"/>
</dbReference>
<protein>
    <submittedName>
        <fullName evidence="4">TadE/TadG family protein</fullName>
    </submittedName>
</protein>
<dbReference type="InterPro" id="IPR028087">
    <property type="entry name" value="Tad_N"/>
</dbReference>
<dbReference type="Proteomes" id="UP000279959">
    <property type="component" value="Chromosome"/>
</dbReference>
<feature type="transmembrane region" description="Helical" evidence="2">
    <location>
        <begin position="21"/>
        <end position="43"/>
    </location>
</feature>
<accession>A0A494W832</accession>
<dbReference type="InterPro" id="IPR036465">
    <property type="entry name" value="vWFA_dom_sf"/>
</dbReference>
<proteinExistence type="predicted"/>
<dbReference type="InterPro" id="IPR002035">
    <property type="entry name" value="VWF_A"/>
</dbReference>
<reference evidence="4 5" key="1">
    <citation type="submission" date="2018-05" db="EMBL/GenBank/DDBJ databases">
        <title>Complete Genome Sequence of the Nonylphenol-Degrading Bacterium Sphingobium amiense DSM 16289T.</title>
        <authorList>
            <person name="Ootsuka M."/>
            <person name="Nishizawa T."/>
            <person name="Ohta H."/>
        </authorList>
    </citation>
    <scope>NUCLEOTIDE SEQUENCE [LARGE SCALE GENOMIC DNA]</scope>
    <source>
        <strain evidence="4 5">DSM 16289</strain>
    </source>
</reference>
<sequence length="646" mass="69932">MGGNQVVVRSSFLSRLRRNQAGNALSIVAASIIPVVGMLGGGLDMARIYLVRSRMQQACDASVLAGRKSMVGLTWDTNKDEPLARRFFQTNFPNGSLGTSNVALNYTVDGLGNVTANASTVLPMTLMHVLGFDNKSVAVTCRAELQLPNTDVMFVLDTTGSMADTNPGDSTNKIVSLRAAVQSFYQTLENARTSGSVIRYGFVPYSESVNVGLLLKREWMVDNWTYQSRRPNSTDQVTSTSTTTRKKTNGPVTKVSGSSQTIKTNLPLEACNAPANTLKTTQVITATRSSAYPGGGTQYENDYERTRDGSSYSVAVTGGQCVLTETRYNNYVDKWTETDIPFESSTTTTTTRYFWDYGPISYDVSGLKGNLPSGLMAGGTITAPVNNNHVNRTITWNGCIEERDTVTGTNYANARDMDIDAVPTTDSATRWRPALSQLVFARTSMTSYNVASVIKTTSNYQNVGDYMSGSYAVCPYSASKLKTRTSSELSNYLSNLTPNGKTYHDIGLIWGGRLISPTGLFAAENSTAANGGSISRHMIFMTDGETDTEVNHYDAYGFPGLDRRRSTGLQTKAQQDATVADRTAAICTAIKGKGITLWVIAFGTSLNTMLSNCASPGRAYQANNTAELNARFAEIATQIAQLRITD</sequence>
<keyword evidence="5" id="KW-1185">Reference proteome</keyword>
<evidence type="ECO:0000313" key="4">
    <source>
        <dbReference type="EMBL" id="BBD96542.1"/>
    </source>
</evidence>
<gene>
    <name evidence="4" type="ORF">SAMIE_1000430</name>
</gene>
<dbReference type="KEGG" id="sami:SAMIE_1000430"/>
<organism evidence="4 5">
    <name type="scientific">Sphingobium amiense</name>
    <dbReference type="NCBI Taxonomy" id="135719"/>
    <lineage>
        <taxon>Bacteria</taxon>
        <taxon>Pseudomonadati</taxon>
        <taxon>Pseudomonadota</taxon>
        <taxon>Alphaproteobacteria</taxon>
        <taxon>Sphingomonadales</taxon>
        <taxon>Sphingomonadaceae</taxon>
        <taxon>Sphingobium</taxon>
    </lineage>
</organism>
<evidence type="ECO:0000313" key="5">
    <source>
        <dbReference type="Proteomes" id="UP000279959"/>
    </source>
</evidence>
<keyword evidence="2" id="KW-1133">Transmembrane helix</keyword>
<feature type="region of interest" description="Disordered" evidence="1">
    <location>
        <begin position="230"/>
        <end position="259"/>
    </location>
</feature>
<dbReference type="SUPFAM" id="SSF53300">
    <property type="entry name" value="vWA-like"/>
    <property type="match status" value="1"/>
</dbReference>
<name>A0A494W832_9SPHN</name>
<dbReference type="PROSITE" id="PS50234">
    <property type="entry name" value="VWFA"/>
    <property type="match status" value="1"/>
</dbReference>
<dbReference type="AlphaFoldDB" id="A0A494W832"/>
<dbReference type="Gene3D" id="3.40.50.410">
    <property type="entry name" value="von Willebrand factor, type A domain"/>
    <property type="match status" value="2"/>
</dbReference>
<evidence type="ECO:0000256" key="1">
    <source>
        <dbReference type="SAM" id="MobiDB-lite"/>
    </source>
</evidence>
<keyword evidence="2" id="KW-0812">Transmembrane</keyword>
<keyword evidence="2" id="KW-0472">Membrane</keyword>
<dbReference type="EMBL" id="AP018664">
    <property type="protein sequence ID" value="BBD96542.1"/>
    <property type="molecule type" value="Genomic_DNA"/>
</dbReference>
<evidence type="ECO:0000256" key="2">
    <source>
        <dbReference type="SAM" id="Phobius"/>
    </source>
</evidence>
<evidence type="ECO:0000259" key="3">
    <source>
        <dbReference type="PROSITE" id="PS50234"/>
    </source>
</evidence>
<feature type="domain" description="VWFA" evidence="3">
    <location>
        <begin position="151"/>
        <end position="318"/>
    </location>
</feature>